<keyword evidence="3" id="KW-1185">Reference proteome</keyword>
<dbReference type="AlphaFoldDB" id="A0A1E3VPK1"/>
<comment type="caution">
    <text evidence="2">The sequence shown here is derived from an EMBL/GenBank/DDBJ whole genome shotgun (WGS) entry which is preliminary data.</text>
</comment>
<feature type="region of interest" description="Disordered" evidence="1">
    <location>
        <begin position="48"/>
        <end position="68"/>
    </location>
</feature>
<protein>
    <submittedName>
        <fullName evidence="2">Uncharacterized protein</fullName>
    </submittedName>
</protein>
<evidence type="ECO:0000256" key="1">
    <source>
        <dbReference type="SAM" id="MobiDB-lite"/>
    </source>
</evidence>
<reference evidence="2 3" key="1">
    <citation type="journal article" date="2016" name="Environ. Microbiol.">
        <title>New Methyloceanibacter diversity from North Sea sediments includes methanotroph containing solely the soluble methane monooxygenase.</title>
        <authorList>
            <person name="Vekeman B."/>
            <person name="Kerckhof F.M."/>
            <person name="Cremers G."/>
            <person name="de Vos P."/>
            <person name="Vandamme P."/>
            <person name="Boon N."/>
            <person name="Op den Camp H.J."/>
            <person name="Heylen K."/>
        </authorList>
    </citation>
    <scope>NUCLEOTIDE SEQUENCE [LARGE SCALE GENOMIC DNA]</scope>
    <source>
        <strain evidence="2 3">R-67175</strain>
    </source>
</reference>
<dbReference type="STRING" id="1774969.AUC69_02730"/>
<organism evidence="2 3">
    <name type="scientific">Methyloceanibacter superfactus</name>
    <dbReference type="NCBI Taxonomy" id="1774969"/>
    <lineage>
        <taxon>Bacteria</taxon>
        <taxon>Pseudomonadati</taxon>
        <taxon>Pseudomonadota</taxon>
        <taxon>Alphaproteobacteria</taxon>
        <taxon>Hyphomicrobiales</taxon>
        <taxon>Hyphomicrobiaceae</taxon>
        <taxon>Methyloceanibacter</taxon>
    </lineage>
</organism>
<name>A0A1E3VPK1_9HYPH</name>
<evidence type="ECO:0000313" key="2">
    <source>
        <dbReference type="EMBL" id="ODR95432.1"/>
    </source>
</evidence>
<accession>A0A1E3VPK1</accession>
<dbReference type="Proteomes" id="UP000094472">
    <property type="component" value="Unassembled WGS sequence"/>
</dbReference>
<evidence type="ECO:0000313" key="3">
    <source>
        <dbReference type="Proteomes" id="UP000094472"/>
    </source>
</evidence>
<dbReference type="EMBL" id="LPWF01000034">
    <property type="protein sequence ID" value="ODR95432.1"/>
    <property type="molecule type" value="Genomic_DNA"/>
</dbReference>
<sequence>MLPALWLGGCADTMTAGQPMKRFTDLVRSYDRTLTTAEKKAAIDELQQEKERQQKQLEQGDGDPPKTN</sequence>
<dbReference type="RefSeq" id="WP_069442694.1">
    <property type="nucleotide sequence ID" value="NZ_LPWF01000034.1"/>
</dbReference>
<gene>
    <name evidence="2" type="ORF">AUC69_02730</name>
</gene>
<proteinExistence type="predicted"/>